<dbReference type="RefSeq" id="WP_036246762.1">
    <property type="nucleotide sequence ID" value="NZ_CP023173.1"/>
</dbReference>
<dbReference type="SUPFAM" id="SSF141000">
    <property type="entry name" value="Glu-tRNAGln amidotransferase C subunit"/>
    <property type="match status" value="1"/>
</dbReference>
<gene>
    <name evidence="1" type="ORF">CK556_00875</name>
</gene>
<accession>A0A249SMU8</accession>
<dbReference type="AlphaFoldDB" id="A0A249SMU8"/>
<proteinExistence type="predicted"/>
<dbReference type="GO" id="GO:0006450">
    <property type="term" value="P:regulation of translational fidelity"/>
    <property type="evidence" value="ECO:0007669"/>
    <property type="project" value="InterPro"/>
</dbReference>
<reference evidence="1 2" key="1">
    <citation type="submission" date="2017-08" db="EMBL/GenBank/DDBJ databases">
        <title>Complete Genome Sequence of Mesoplasma chauliocola.</title>
        <authorList>
            <person name="Knight T.F.Jr."/>
            <person name="Citino T."/>
        </authorList>
    </citation>
    <scope>NUCLEOTIDE SEQUENCE [LARGE SCALE GENOMIC DNA]</scope>
    <source>
        <strain evidence="1 2">CHPA-2</strain>
    </source>
</reference>
<dbReference type="KEGG" id="mchc:CK556_00875"/>
<sequence length="95" mass="10873">MDNKKYYIELAGDSMLSFTDKEIDEIVAKENSLKQEFEKVLKIDTTNVKPLFYPYDSIHTYLRSDDDSTTIDQSVILSNAPTSEGDFVTIKKVVK</sequence>
<protein>
    <submittedName>
        <fullName evidence="1">Glutamyl-tRNA amidotransferase</fullName>
    </submittedName>
</protein>
<dbReference type="GO" id="GO:0016740">
    <property type="term" value="F:transferase activity"/>
    <property type="evidence" value="ECO:0007669"/>
    <property type="project" value="UniProtKB-KW"/>
</dbReference>
<dbReference type="Proteomes" id="UP000232229">
    <property type="component" value="Chromosome"/>
</dbReference>
<name>A0A249SMU8_9MOLU</name>
<evidence type="ECO:0000313" key="1">
    <source>
        <dbReference type="EMBL" id="ASZ08919.1"/>
    </source>
</evidence>
<dbReference type="STRING" id="1336232.GCA_000518825_00444"/>
<keyword evidence="1" id="KW-0808">Transferase</keyword>
<dbReference type="EMBL" id="CP023173">
    <property type="protein sequence ID" value="ASZ08919.1"/>
    <property type="molecule type" value="Genomic_DNA"/>
</dbReference>
<keyword evidence="2" id="KW-1185">Reference proteome</keyword>
<organism evidence="1 2">
    <name type="scientific">Mesoplasma chauliocola</name>
    <dbReference type="NCBI Taxonomy" id="216427"/>
    <lineage>
        <taxon>Bacteria</taxon>
        <taxon>Bacillati</taxon>
        <taxon>Mycoplasmatota</taxon>
        <taxon>Mollicutes</taxon>
        <taxon>Entomoplasmatales</taxon>
        <taxon>Entomoplasmataceae</taxon>
        <taxon>Mesoplasma</taxon>
    </lineage>
</organism>
<evidence type="ECO:0000313" key="2">
    <source>
        <dbReference type="Proteomes" id="UP000232229"/>
    </source>
</evidence>
<dbReference type="Pfam" id="PF02686">
    <property type="entry name" value="GatC"/>
    <property type="match status" value="1"/>
</dbReference>
<dbReference type="InterPro" id="IPR036113">
    <property type="entry name" value="Asp/Glu-ADT_sf_sub_c"/>
</dbReference>
<dbReference type="InterPro" id="IPR003837">
    <property type="entry name" value="GatC"/>
</dbReference>